<proteinExistence type="predicted"/>
<feature type="transmembrane region" description="Helical" evidence="5">
    <location>
        <begin position="189"/>
        <end position="217"/>
    </location>
</feature>
<evidence type="ECO:0000256" key="5">
    <source>
        <dbReference type="SAM" id="Phobius"/>
    </source>
</evidence>
<keyword evidence="2" id="KW-0325">Glycoprotein</keyword>
<dbReference type="OrthoDB" id="9050348at2759"/>
<evidence type="ECO:0000256" key="4">
    <source>
        <dbReference type="SAM" id="MobiDB-lite"/>
    </source>
</evidence>
<dbReference type="GO" id="GO:0007165">
    <property type="term" value="P:signal transduction"/>
    <property type="evidence" value="ECO:0007669"/>
    <property type="project" value="TreeGrafter"/>
</dbReference>
<dbReference type="InterPro" id="IPR050831">
    <property type="entry name" value="CEA_cell_adhesion"/>
</dbReference>
<organism evidence="7 8">
    <name type="scientific">Phrynocephalus forsythii</name>
    <dbReference type="NCBI Taxonomy" id="171643"/>
    <lineage>
        <taxon>Eukaryota</taxon>
        <taxon>Metazoa</taxon>
        <taxon>Chordata</taxon>
        <taxon>Craniata</taxon>
        <taxon>Vertebrata</taxon>
        <taxon>Euteleostomi</taxon>
        <taxon>Lepidosauria</taxon>
        <taxon>Squamata</taxon>
        <taxon>Bifurcata</taxon>
        <taxon>Unidentata</taxon>
        <taxon>Episquamata</taxon>
        <taxon>Toxicofera</taxon>
        <taxon>Iguania</taxon>
        <taxon>Acrodonta</taxon>
        <taxon>Agamidae</taxon>
        <taxon>Agaminae</taxon>
        <taxon>Phrynocephalus</taxon>
    </lineage>
</organism>
<evidence type="ECO:0000313" key="8">
    <source>
        <dbReference type="Proteomes" id="UP001142489"/>
    </source>
</evidence>
<dbReference type="GO" id="GO:0002682">
    <property type="term" value="P:regulation of immune system process"/>
    <property type="evidence" value="ECO:0007669"/>
    <property type="project" value="TreeGrafter"/>
</dbReference>
<keyword evidence="3" id="KW-0393">Immunoglobulin domain</keyword>
<keyword evidence="1" id="KW-0732">Signal</keyword>
<feature type="region of interest" description="Disordered" evidence="4">
    <location>
        <begin position="1"/>
        <end position="31"/>
    </location>
</feature>
<protein>
    <recommendedName>
        <fullName evidence="6">Immunoglobulin domain-containing protein</fullName>
    </recommendedName>
</protein>
<dbReference type="SMART" id="SM00409">
    <property type="entry name" value="IG"/>
    <property type="match status" value="2"/>
</dbReference>
<name>A0A9Q0XHP6_9SAUR</name>
<keyword evidence="5" id="KW-1133">Transmembrane helix</keyword>
<dbReference type="InterPro" id="IPR013783">
    <property type="entry name" value="Ig-like_fold"/>
</dbReference>
<keyword evidence="8" id="KW-1185">Reference proteome</keyword>
<evidence type="ECO:0000313" key="7">
    <source>
        <dbReference type="EMBL" id="KAJ7314104.1"/>
    </source>
</evidence>
<dbReference type="SUPFAM" id="SSF48726">
    <property type="entry name" value="Immunoglobulin"/>
    <property type="match status" value="2"/>
</dbReference>
<dbReference type="AlphaFoldDB" id="A0A9Q0XHP6"/>
<feature type="transmembrane region" description="Helical" evidence="5">
    <location>
        <begin position="347"/>
        <end position="367"/>
    </location>
</feature>
<dbReference type="GO" id="GO:0009986">
    <property type="term" value="C:cell surface"/>
    <property type="evidence" value="ECO:0007669"/>
    <property type="project" value="TreeGrafter"/>
</dbReference>
<evidence type="ECO:0000259" key="6">
    <source>
        <dbReference type="SMART" id="SM00409"/>
    </source>
</evidence>
<evidence type="ECO:0000256" key="1">
    <source>
        <dbReference type="ARBA" id="ARBA00022729"/>
    </source>
</evidence>
<dbReference type="PANTHER" id="PTHR44427">
    <property type="entry name" value="CARCINOEMBRYONIC ANTIGEN-RELATED CELL ADHESION MOLECULE 19"/>
    <property type="match status" value="1"/>
</dbReference>
<dbReference type="InterPro" id="IPR036179">
    <property type="entry name" value="Ig-like_dom_sf"/>
</dbReference>
<evidence type="ECO:0000256" key="2">
    <source>
        <dbReference type="ARBA" id="ARBA00023180"/>
    </source>
</evidence>
<dbReference type="EMBL" id="JAPFRF010000012">
    <property type="protein sequence ID" value="KAJ7314104.1"/>
    <property type="molecule type" value="Genomic_DNA"/>
</dbReference>
<dbReference type="GO" id="GO:1990782">
    <property type="term" value="F:protein tyrosine kinase binding"/>
    <property type="evidence" value="ECO:0007669"/>
    <property type="project" value="TreeGrafter"/>
</dbReference>
<dbReference type="Proteomes" id="UP001142489">
    <property type="component" value="Unassembled WGS sequence"/>
</dbReference>
<dbReference type="Gene3D" id="2.60.40.10">
    <property type="entry name" value="Immunoglobulins"/>
    <property type="match status" value="2"/>
</dbReference>
<evidence type="ECO:0000256" key="3">
    <source>
        <dbReference type="ARBA" id="ARBA00023319"/>
    </source>
</evidence>
<dbReference type="PANTHER" id="PTHR44427:SF1">
    <property type="entry name" value="CARCINOEMBRYONIC ANTIGEN-RELATED CELL ADHESION MOLECULE 1"/>
    <property type="match status" value="1"/>
</dbReference>
<gene>
    <name evidence="7" type="ORF">JRQ81_006039</name>
</gene>
<dbReference type="GO" id="GO:0005886">
    <property type="term" value="C:plasma membrane"/>
    <property type="evidence" value="ECO:0007669"/>
    <property type="project" value="TreeGrafter"/>
</dbReference>
<comment type="caution">
    <text evidence="7">The sequence shown here is derived from an EMBL/GenBank/DDBJ whole genome shotgun (WGS) entry which is preliminary data.</text>
</comment>
<reference evidence="7" key="1">
    <citation type="journal article" date="2023" name="DNA Res.">
        <title>Chromosome-level genome assembly of Phrynocephalus forsythii using third-generation DNA sequencing and Hi-C analysis.</title>
        <authorList>
            <person name="Qi Y."/>
            <person name="Zhao W."/>
            <person name="Zhao Y."/>
            <person name="Niu C."/>
            <person name="Cao S."/>
            <person name="Zhang Y."/>
        </authorList>
    </citation>
    <scope>NUCLEOTIDE SEQUENCE</scope>
    <source>
        <tissue evidence="7">Muscle</tissue>
    </source>
</reference>
<keyword evidence="5" id="KW-0812">Transmembrane</keyword>
<accession>A0A9Q0XHP6</accession>
<keyword evidence="5" id="KW-0472">Membrane</keyword>
<dbReference type="InterPro" id="IPR003599">
    <property type="entry name" value="Ig_sub"/>
</dbReference>
<feature type="domain" description="Immunoglobulin" evidence="6">
    <location>
        <begin position="72"/>
        <end position="173"/>
    </location>
</feature>
<sequence>MERKEQRRQTRGSRSARPTEEAPRWGGGQGSRTWGCPGWKSPWHSVLLAASVFSSCFLLSQQAARKFFPVVADPEKPKEGGDVTLIPQGVMTDFISCRWYRGVAADTNIIVISYGNPVNLNLTGPLYTHRETALMPLCSLHMTDLTINDSATYYITLDNPRLLEYGSVELEVLGTPPARGGGSGGLSKGAIAGIVVGCLAVLMVIAASVFSSCFLLSQAARRFVPVVADPEKPTEGGNVTLILQDAMKDFISCRWYRGVSAEAQLILIYYGSPINQRTTGLGYTDRETILAPLCSLHMRQLTINDSETYFATLDKPGFLEFATVQLEVLGTPPARGDGSGGLSKGTIAGIVVGCMAVIMAIAGVSFFRSTQVSR</sequence>
<feature type="domain" description="Immunoglobulin" evidence="6">
    <location>
        <begin position="228"/>
        <end position="329"/>
    </location>
</feature>